<name>A0A1H4BTE9_9BACT</name>
<dbReference type="EMBL" id="FNQY01000024">
    <property type="protein sequence ID" value="SEA51112.1"/>
    <property type="molecule type" value="Genomic_DNA"/>
</dbReference>
<organism evidence="2 3">
    <name type="scientific">Arachidicoccus rhizosphaerae</name>
    <dbReference type="NCBI Taxonomy" id="551991"/>
    <lineage>
        <taxon>Bacteria</taxon>
        <taxon>Pseudomonadati</taxon>
        <taxon>Bacteroidota</taxon>
        <taxon>Chitinophagia</taxon>
        <taxon>Chitinophagales</taxon>
        <taxon>Chitinophagaceae</taxon>
        <taxon>Arachidicoccus</taxon>
    </lineage>
</organism>
<dbReference type="Proteomes" id="UP000199041">
    <property type="component" value="Unassembled WGS sequence"/>
</dbReference>
<evidence type="ECO:0000259" key="1">
    <source>
        <dbReference type="PROSITE" id="PS51186"/>
    </source>
</evidence>
<dbReference type="InterPro" id="IPR000182">
    <property type="entry name" value="GNAT_dom"/>
</dbReference>
<dbReference type="Pfam" id="PF13673">
    <property type="entry name" value="Acetyltransf_10"/>
    <property type="match status" value="1"/>
</dbReference>
<dbReference type="RefSeq" id="WP_091400414.1">
    <property type="nucleotide sequence ID" value="NZ_FNQY01000024.1"/>
</dbReference>
<protein>
    <submittedName>
        <fullName evidence="2">ElaA protein</fullName>
    </submittedName>
</protein>
<dbReference type="GO" id="GO:0016747">
    <property type="term" value="F:acyltransferase activity, transferring groups other than amino-acyl groups"/>
    <property type="evidence" value="ECO:0007669"/>
    <property type="project" value="InterPro"/>
</dbReference>
<evidence type="ECO:0000313" key="3">
    <source>
        <dbReference type="Proteomes" id="UP000199041"/>
    </source>
</evidence>
<gene>
    <name evidence="2" type="ORF">SAMN05192529_12411</name>
</gene>
<dbReference type="AlphaFoldDB" id="A0A1H4BTE9"/>
<dbReference type="SUPFAM" id="SSF55729">
    <property type="entry name" value="Acyl-CoA N-acyltransferases (Nat)"/>
    <property type="match status" value="1"/>
</dbReference>
<sequence length="150" mass="17375">MDYTIQSKKFEQLSLMELYRILQLRNQVFYVEQRCDDLDLDDKDQQSWHLTIYDGDILVGYARLLPPGLSYPEMSIGRVAVSASYRGHQIGRLLMEKAIEQLEVSFGKGPIKISGQRYLEKFYASLGFETISEVYLEAGIEHLKMLRPAF</sequence>
<keyword evidence="3" id="KW-1185">Reference proteome</keyword>
<evidence type="ECO:0000313" key="2">
    <source>
        <dbReference type="EMBL" id="SEA51112.1"/>
    </source>
</evidence>
<feature type="domain" description="N-acetyltransferase" evidence="1">
    <location>
        <begin position="8"/>
        <end position="150"/>
    </location>
</feature>
<reference evidence="2 3" key="1">
    <citation type="submission" date="2016-10" db="EMBL/GenBank/DDBJ databases">
        <authorList>
            <person name="de Groot N.N."/>
        </authorList>
    </citation>
    <scope>NUCLEOTIDE SEQUENCE [LARGE SCALE GENOMIC DNA]</scope>
    <source>
        <strain evidence="2 3">Vu-144</strain>
    </source>
</reference>
<dbReference type="InterPro" id="IPR016181">
    <property type="entry name" value="Acyl_CoA_acyltransferase"/>
</dbReference>
<accession>A0A1H4BTE9</accession>
<dbReference type="CDD" id="cd04301">
    <property type="entry name" value="NAT_SF"/>
    <property type="match status" value="1"/>
</dbReference>
<proteinExistence type="predicted"/>
<dbReference type="OrthoDB" id="9796171at2"/>
<dbReference type="STRING" id="551991.SAMN05192529_12411"/>
<dbReference type="PROSITE" id="PS51186">
    <property type="entry name" value="GNAT"/>
    <property type="match status" value="1"/>
</dbReference>
<dbReference type="Gene3D" id="3.40.630.30">
    <property type="match status" value="1"/>
</dbReference>